<protein>
    <recommendedName>
        <fullName evidence="3">DUF3793 domain-containing protein</fullName>
    </recommendedName>
</protein>
<evidence type="ECO:0000313" key="1">
    <source>
        <dbReference type="EMBL" id="OEF96262.1"/>
    </source>
</evidence>
<dbReference type="Pfam" id="PF12672">
    <property type="entry name" value="DUF3793"/>
    <property type="match status" value="1"/>
</dbReference>
<gene>
    <name evidence="1" type="ORF">BHF68_08860</name>
</gene>
<dbReference type="EMBL" id="MIJE01000032">
    <property type="protein sequence ID" value="OEF96262.1"/>
    <property type="molecule type" value="Genomic_DNA"/>
</dbReference>
<dbReference type="RefSeq" id="WP_069643768.1">
    <property type="nucleotide sequence ID" value="NZ_MIJE01000032.1"/>
</dbReference>
<dbReference type="STRING" id="766136.BHF68_08860"/>
<evidence type="ECO:0008006" key="3">
    <source>
        <dbReference type="Google" id="ProtNLM"/>
    </source>
</evidence>
<dbReference type="InterPro" id="IPR024523">
    <property type="entry name" value="DUF3793"/>
</dbReference>
<dbReference type="OrthoDB" id="5393676at2"/>
<dbReference type="Proteomes" id="UP000094296">
    <property type="component" value="Unassembled WGS sequence"/>
</dbReference>
<accession>A0A1E5G0B5</accession>
<reference evidence="1 2" key="1">
    <citation type="submission" date="2016-09" db="EMBL/GenBank/DDBJ databases">
        <title>Draft genome sequence for the type strain of Desulfuribacillus alkaliarsenatis AHT28, an obligately anaerobic, sulfidogenic bacterium isolated from Russian soda lake sediments.</title>
        <authorList>
            <person name="Abin C.A."/>
            <person name="Hollibaugh J.T."/>
        </authorList>
    </citation>
    <scope>NUCLEOTIDE SEQUENCE [LARGE SCALE GENOMIC DNA]</scope>
    <source>
        <strain evidence="1 2">AHT28</strain>
    </source>
</reference>
<evidence type="ECO:0000313" key="2">
    <source>
        <dbReference type="Proteomes" id="UP000094296"/>
    </source>
</evidence>
<keyword evidence="2" id="KW-1185">Reference proteome</keyword>
<proteinExistence type="predicted"/>
<dbReference type="AlphaFoldDB" id="A0A1E5G0B5"/>
<organism evidence="1 2">
    <name type="scientific">Desulfuribacillus alkaliarsenatis</name>
    <dbReference type="NCBI Taxonomy" id="766136"/>
    <lineage>
        <taxon>Bacteria</taxon>
        <taxon>Bacillati</taxon>
        <taxon>Bacillota</taxon>
        <taxon>Desulfuribacillia</taxon>
        <taxon>Desulfuribacillales</taxon>
        <taxon>Desulfuribacillaceae</taxon>
        <taxon>Desulfuribacillus</taxon>
    </lineage>
</organism>
<name>A0A1E5G0B5_9FIRM</name>
<sequence>MNNLTKDFILLRSHLDDRQYLQATIQFHAAPVTAMAKPSVLLSFTDKNRSSLRLWNEFASETNVLINDNQLTYIELKKSASSSLVLFYNRQILEQAIFTSNVMQFLQSYGYKTQTSLDNIIYILKQRFKNACPHEVGVFLGIPMNDVIGFINNKGRNYLYCGYWKVYSCVYTAKKTFSTYNQAKEKVLEELSLRL</sequence>
<comment type="caution">
    <text evidence="1">The sequence shown here is derived from an EMBL/GenBank/DDBJ whole genome shotgun (WGS) entry which is preliminary data.</text>
</comment>